<organism evidence="1 2">
    <name type="scientific">Candidatus Kaiserbacteria bacterium RIFCSPLOWO2_01_FULL_54_13</name>
    <dbReference type="NCBI Taxonomy" id="1798512"/>
    <lineage>
        <taxon>Bacteria</taxon>
        <taxon>Candidatus Kaiseribacteriota</taxon>
    </lineage>
</organism>
<proteinExistence type="predicted"/>
<name>A0A1F6F425_9BACT</name>
<reference evidence="1 2" key="1">
    <citation type="journal article" date="2016" name="Nat. Commun.">
        <title>Thousands of microbial genomes shed light on interconnected biogeochemical processes in an aquifer system.</title>
        <authorList>
            <person name="Anantharaman K."/>
            <person name="Brown C.T."/>
            <person name="Hug L.A."/>
            <person name="Sharon I."/>
            <person name="Castelle C.J."/>
            <person name="Probst A.J."/>
            <person name="Thomas B.C."/>
            <person name="Singh A."/>
            <person name="Wilkins M.J."/>
            <person name="Karaoz U."/>
            <person name="Brodie E.L."/>
            <person name="Williams K.H."/>
            <person name="Hubbard S.S."/>
            <person name="Banfield J.F."/>
        </authorList>
    </citation>
    <scope>NUCLEOTIDE SEQUENCE [LARGE SCALE GENOMIC DNA]</scope>
</reference>
<dbReference type="EMBL" id="MFLZ01000003">
    <property type="protein sequence ID" value="OGG80622.1"/>
    <property type="molecule type" value="Genomic_DNA"/>
</dbReference>
<sequence>MTNLERLSKINQAERAAQKSALDSLTRNVRENAKISDELDLNTKGAVLEALNVSIDDFVSDIFDRSSYYEGMTLGQQVRNFLVRRIEDYVLKETEDKDQKEALFRFMRDIATVG</sequence>
<accession>A0A1F6F425</accession>
<dbReference type="Proteomes" id="UP000177372">
    <property type="component" value="Unassembled WGS sequence"/>
</dbReference>
<comment type="caution">
    <text evidence="1">The sequence shown here is derived from an EMBL/GenBank/DDBJ whole genome shotgun (WGS) entry which is preliminary data.</text>
</comment>
<protein>
    <submittedName>
        <fullName evidence="1">Uncharacterized protein</fullName>
    </submittedName>
</protein>
<evidence type="ECO:0000313" key="2">
    <source>
        <dbReference type="Proteomes" id="UP000177372"/>
    </source>
</evidence>
<dbReference type="AlphaFoldDB" id="A0A1F6F425"/>
<evidence type="ECO:0000313" key="1">
    <source>
        <dbReference type="EMBL" id="OGG80622.1"/>
    </source>
</evidence>
<gene>
    <name evidence="1" type="ORF">A3A39_03985</name>
</gene>
<dbReference type="STRING" id="1798512.A3A39_03985"/>